<dbReference type="GO" id="GO:0120550">
    <property type="term" value="F:methyltransferase cap2 activity"/>
    <property type="evidence" value="ECO:0007669"/>
    <property type="project" value="UniProtKB-EC"/>
</dbReference>
<evidence type="ECO:0000313" key="10">
    <source>
        <dbReference type="Proteomes" id="UP001258017"/>
    </source>
</evidence>
<dbReference type="InterPro" id="IPR002877">
    <property type="entry name" value="RNA_MeTrfase_FtsJ_dom"/>
</dbReference>
<dbReference type="PANTHER" id="PTHR16121:SF2">
    <property type="entry name" value="CAP-SPECIFIC MRNA (NUCLEOSIDE-2'-O-)-METHYLTRANSFERASE 2"/>
    <property type="match status" value="1"/>
</dbReference>
<dbReference type="InterPro" id="IPR025807">
    <property type="entry name" value="Adrift-typ_MeTrfase"/>
</dbReference>
<dbReference type="GO" id="GO:0006370">
    <property type="term" value="P:7-methylguanosine mRNA capping"/>
    <property type="evidence" value="ECO:0007669"/>
    <property type="project" value="TreeGrafter"/>
</dbReference>
<dbReference type="Gene3D" id="3.40.50.12760">
    <property type="match status" value="1"/>
</dbReference>
<feature type="binding site" evidence="7">
    <location>
        <position position="138"/>
    </location>
    <ligand>
        <name>S-adenosyl-L-methionine</name>
        <dbReference type="ChEBI" id="CHEBI:59789"/>
    </ligand>
</feature>
<dbReference type="InterPro" id="IPR050851">
    <property type="entry name" value="mRNA_Cap_2O-Ribose_MeTrfase"/>
</dbReference>
<dbReference type="GO" id="GO:0032259">
    <property type="term" value="P:methylation"/>
    <property type="evidence" value="ECO:0007669"/>
    <property type="project" value="UniProtKB-KW"/>
</dbReference>
<gene>
    <name evidence="9" type="ORF">KPH14_008761</name>
</gene>
<name>A0AAD9VHT0_9HYME</name>
<evidence type="ECO:0000256" key="6">
    <source>
        <dbReference type="ARBA" id="ARBA00049477"/>
    </source>
</evidence>
<keyword evidence="5 7" id="KW-0949">S-adenosyl-L-methionine</keyword>
<reference evidence="9" key="2">
    <citation type="journal article" date="2023" name="Commun. Biol.">
        <title>Intrasexual cuticular hydrocarbon dimorphism in a wasp sheds light on hydrocarbon biosynthesis genes in Hymenoptera.</title>
        <authorList>
            <person name="Moris V.C."/>
            <person name="Podsiadlowski L."/>
            <person name="Martin S."/>
            <person name="Oeyen J.P."/>
            <person name="Donath A."/>
            <person name="Petersen M."/>
            <person name="Wilbrandt J."/>
            <person name="Misof B."/>
            <person name="Liedtke D."/>
            <person name="Thamm M."/>
            <person name="Scheiner R."/>
            <person name="Schmitt T."/>
            <person name="Niehuis O."/>
        </authorList>
    </citation>
    <scope>NUCLEOTIDE SEQUENCE</scope>
    <source>
        <strain evidence="9">GBR_01_08_01A</strain>
    </source>
</reference>
<dbReference type="GO" id="GO:0004483">
    <property type="term" value="F:methyltransferase cap1 activity"/>
    <property type="evidence" value="ECO:0007669"/>
    <property type="project" value="TreeGrafter"/>
</dbReference>
<evidence type="ECO:0000256" key="1">
    <source>
        <dbReference type="ARBA" id="ARBA00012770"/>
    </source>
</evidence>
<evidence type="ECO:0000256" key="3">
    <source>
        <dbReference type="ARBA" id="ARBA00022603"/>
    </source>
</evidence>
<dbReference type="GO" id="GO:0005634">
    <property type="term" value="C:nucleus"/>
    <property type="evidence" value="ECO:0007669"/>
    <property type="project" value="UniProtKB-ARBA"/>
</dbReference>
<dbReference type="EMBL" id="JAIFRP010004521">
    <property type="protein sequence ID" value="KAK2575014.1"/>
    <property type="molecule type" value="Genomic_DNA"/>
</dbReference>
<comment type="caution">
    <text evidence="9">The sequence shown here is derived from an EMBL/GenBank/DDBJ whole genome shotgun (WGS) entry which is preliminary data.</text>
</comment>
<feature type="active site" description="Proton acceptor" evidence="7">
    <location>
        <position position="264"/>
    </location>
</feature>
<evidence type="ECO:0000313" key="9">
    <source>
        <dbReference type="EMBL" id="KAK2575014.1"/>
    </source>
</evidence>
<evidence type="ECO:0000256" key="5">
    <source>
        <dbReference type="ARBA" id="ARBA00022691"/>
    </source>
</evidence>
<dbReference type="PANTHER" id="PTHR16121">
    <property type="entry name" value="CAP-SPECIFIC MRNA (NUCLEOSIDE-2'-O-)-METHYLTRANSFERASE 1-RELATED"/>
    <property type="match status" value="1"/>
</dbReference>
<keyword evidence="4 7" id="KW-0808">Transferase</keyword>
<sequence length="686" mass="80556">MMYDQNSLIDKDDPRITELFSKTFLLAMGEDYLLPSQECMFRESSWEINDLQILKDQLNEVKNRLNSYNLNEWHMHTSKRNKAGQVHHRVRRDIRPEFLTQAWCKFYEILSFFDVVPQDEISKNYNCFTSVHLCEAPGAFVTSLNHWLKTNTDFKWNWLATTLNPYYEGNPLSRMINDERFIRHTLDHWDFGEDNTGNLMNLKNLDKLVEKAKVNDDVLLITADGSIDCVDVPGEQEIVVSHLHYCETVAALHLLNKGGSFVIKIFTTFEHTSVCLLYLLSCCFYKVFVTKPATSKEGNSETYVVCMNFKGYAYVAPYLQTLRKYYESGSKAAMFCKKDIHPYFIAKVINCAEFFKKIQTCVIMSNIITFSSNNEVDDRVVEEVKVIQELVAEKYINDCKLKQLPPDCEIVGKDELRKTFTIDFLKRQYCESYDKRRENANMPLVHRLLEYRDVIKEIFDEVPMCELSHFQSSDEKPIHEFVIGKSFHKIYNSRFCERRILNIKIDVEDILDKLRLKKHFPSDEDTDYLLQQICRTSDYKTLILRYTSIYDSSRIISKLWEQIQILSDGDSLVLIGYSLLTHLNVSLLYLLHYAFRILKLKPHDKVGCLIILKHYKNDADILRLWKKIISTENELRNEGKATLSFIPVTCLYDWDAYRTIVKCNNWIIKTYLNYVMDNTLKSINPC</sequence>
<keyword evidence="10" id="KW-1185">Reference proteome</keyword>
<feature type="domain" description="Adrift-type SAM-dependent 2'-O-MTase" evidence="8">
    <location>
        <begin position="97"/>
        <end position="311"/>
    </location>
</feature>
<dbReference type="InterPro" id="IPR029063">
    <property type="entry name" value="SAM-dependent_MTases_sf"/>
</dbReference>
<organism evidence="9 10">
    <name type="scientific">Odynerus spinipes</name>
    <dbReference type="NCBI Taxonomy" id="1348599"/>
    <lineage>
        <taxon>Eukaryota</taxon>
        <taxon>Metazoa</taxon>
        <taxon>Ecdysozoa</taxon>
        <taxon>Arthropoda</taxon>
        <taxon>Hexapoda</taxon>
        <taxon>Insecta</taxon>
        <taxon>Pterygota</taxon>
        <taxon>Neoptera</taxon>
        <taxon>Endopterygota</taxon>
        <taxon>Hymenoptera</taxon>
        <taxon>Apocrita</taxon>
        <taxon>Aculeata</taxon>
        <taxon>Vespoidea</taxon>
        <taxon>Vespidae</taxon>
        <taxon>Eumeninae</taxon>
        <taxon>Odynerus</taxon>
    </lineage>
</organism>
<dbReference type="AlphaFoldDB" id="A0AAD9VHT0"/>
<feature type="binding site" evidence="7">
    <location>
        <position position="156"/>
    </location>
    <ligand>
        <name>S-adenosyl-L-methionine</name>
        <dbReference type="ChEBI" id="CHEBI:59789"/>
    </ligand>
</feature>
<keyword evidence="3 7" id="KW-0489">Methyltransferase</keyword>
<accession>A0AAD9VHT0</accession>
<dbReference type="Pfam" id="PF01728">
    <property type="entry name" value="FtsJ"/>
    <property type="match status" value="1"/>
</dbReference>
<evidence type="ECO:0000256" key="4">
    <source>
        <dbReference type="ARBA" id="ARBA00022679"/>
    </source>
</evidence>
<dbReference type="EC" id="2.1.1.296" evidence="1"/>
<feature type="binding site" evidence="7">
    <location>
        <position position="224"/>
    </location>
    <ligand>
        <name>S-adenosyl-L-methionine</name>
        <dbReference type="ChEBI" id="CHEBI:59789"/>
    </ligand>
</feature>
<dbReference type="GO" id="GO:0005737">
    <property type="term" value="C:cytoplasm"/>
    <property type="evidence" value="ECO:0007669"/>
    <property type="project" value="TreeGrafter"/>
</dbReference>
<evidence type="ECO:0000259" key="8">
    <source>
        <dbReference type="PROSITE" id="PS51614"/>
    </source>
</evidence>
<reference evidence="9" key="1">
    <citation type="submission" date="2021-08" db="EMBL/GenBank/DDBJ databases">
        <authorList>
            <person name="Misof B."/>
            <person name="Oliver O."/>
            <person name="Podsiadlowski L."/>
            <person name="Donath A."/>
            <person name="Peters R."/>
            <person name="Mayer C."/>
            <person name="Rust J."/>
            <person name="Gunkel S."/>
            <person name="Lesny P."/>
            <person name="Martin S."/>
            <person name="Oeyen J.P."/>
            <person name="Petersen M."/>
            <person name="Panagiotis P."/>
            <person name="Wilbrandt J."/>
            <person name="Tanja T."/>
        </authorList>
    </citation>
    <scope>NUCLEOTIDE SEQUENCE</scope>
    <source>
        <strain evidence="9">GBR_01_08_01A</strain>
        <tissue evidence="9">Thorax + abdomen</tissue>
    </source>
</reference>
<evidence type="ECO:0000256" key="7">
    <source>
        <dbReference type="PROSITE-ProRule" id="PRU00946"/>
    </source>
</evidence>
<dbReference type="SUPFAM" id="SSF53335">
    <property type="entry name" value="S-adenosyl-L-methionine-dependent methyltransferases"/>
    <property type="match status" value="1"/>
</dbReference>
<comment type="catalytic activity">
    <reaction evidence="6">
        <text>a 5'-end (N(7)-methyl 5'-triphosphoguanosine)-(2'-O-methyl-ribonucleoside)-(ribonucleotide) in mRNA + S-adenosyl-L-methionine = a 5'-end (N(7)-methyl 5'-triphosphoguanosine)-(2'-O-methyl-ribonucleoside)-(2'-O-methyl-ribonucleotide) in mRNA + S-adenosyl-L-homocysteine + H(+)</text>
        <dbReference type="Rhea" id="RHEA:67024"/>
        <dbReference type="Rhea" id="RHEA-COMP:17169"/>
        <dbReference type="Rhea" id="RHEA-COMP:17170"/>
        <dbReference type="ChEBI" id="CHEBI:15378"/>
        <dbReference type="ChEBI" id="CHEBI:57856"/>
        <dbReference type="ChEBI" id="CHEBI:59789"/>
        <dbReference type="ChEBI" id="CHEBI:167612"/>
        <dbReference type="ChEBI" id="CHEBI:167614"/>
        <dbReference type="EC" id="2.1.1.296"/>
    </reaction>
</comment>
<dbReference type="PROSITE" id="PS51614">
    <property type="entry name" value="SAM_MT_ADRIFT"/>
    <property type="match status" value="1"/>
</dbReference>
<proteinExistence type="predicted"/>
<protein>
    <recommendedName>
        <fullName evidence="2">Cap-specific mRNA (nucleoside-2'-O-)-methyltransferase 2</fullName>
        <ecNumber evidence="1">2.1.1.296</ecNumber>
    </recommendedName>
</protein>
<dbReference type="Proteomes" id="UP001258017">
    <property type="component" value="Unassembled WGS sequence"/>
</dbReference>
<evidence type="ECO:0000256" key="2">
    <source>
        <dbReference type="ARBA" id="ARBA00021134"/>
    </source>
</evidence>